<feature type="region of interest" description="Disordered" evidence="1">
    <location>
        <begin position="1"/>
        <end position="26"/>
    </location>
</feature>
<dbReference type="EMBL" id="JAYWIO010000005">
    <property type="protein sequence ID" value="KAK7259099.1"/>
    <property type="molecule type" value="Genomic_DNA"/>
</dbReference>
<comment type="caution">
    <text evidence="2">The sequence shown here is derived from an EMBL/GenBank/DDBJ whole genome shotgun (WGS) entry which is preliminary data.</text>
</comment>
<dbReference type="Proteomes" id="UP001372338">
    <property type="component" value="Unassembled WGS sequence"/>
</dbReference>
<dbReference type="AlphaFoldDB" id="A0AAN9EL29"/>
<accession>A0AAN9EL29</accession>
<organism evidence="2 3">
    <name type="scientific">Crotalaria pallida</name>
    <name type="common">Smooth rattlebox</name>
    <name type="synonym">Crotalaria striata</name>
    <dbReference type="NCBI Taxonomy" id="3830"/>
    <lineage>
        <taxon>Eukaryota</taxon>
        <taxon>Viridiplantae</taxon>
        <taxon>Streptophyta</taxon>
        <taxon>Embryophyta</taxon>
        <taxon>Tracheophyta</taxon>
        <taxon>Spermatophyta</taxon>
        <taxon>Magnoliopsida</taxon>
        <taxon>eudicotyledons</taxon>
        <taxon>Gunneridae</taxon>
        <taxon>Pentapetalae</taxon>
        <taxon>rosids</taxon>
        <taxon>fabids</taxon>
        <taxon>Fabales</taxon>
        <taxon>Fabaceae</taxon>
        <taxon>Papilionoideae</taxon>
        <taxon>50 kb inversion clade</taxon>
        <taxon>genistoids sensu lato</taxon>
        <taxon>core genistoids</taxon>
        <taxon>Crotalarieae</taxon>
        <taxon>Crotalaria</taxon>
    </lineage>
</organism>
<feature type="compositionally biased region" description="Polar residues" evidence="1">
    <location>
        <begin position="14"/>
        <end position="24"/>
    </location>
</feature>
<reference evidence="2 3" key="1">
    <citation type="submission" date="2024-01" db="EMBL/GenBank/DDBJ databases">
        <title>The genomes of 5 underutilized Papilionoideae crops provide insights into root nodulation and disease resistanc.</title>
        <authorList>
            <person name="Yuan L."/>
        </authorList>
    </citation>
    <scope>NUCLEOTIDE SEQUENCE [LARGE SCALE GENOMIC DNA]</scope>
    <source>
        <strain evidence="2">ZHUSHIDOU_FW_LH</strain>
        <tissue evidence="2">Leaf</tissue>
    </source>
</reference>
<sequence>MNPITPDTPDGEEQPTNLGSTTPSIGAKRKLTTDQHWIASSFTPSQLIRLSDEEAAVAAYIFGKSSKRETDETDKTDDTEILVRANVRKEIALTTHLKAKYAFEEFALRSGLKTMMPGKLGKVDRVLVLPNQLFAIFNVPTGHKCRRYEVIFQRSFMSHIDFLKKIYIPIDVGCHWILLVVDK</sequence>
<name>A0AAN9EL29_CROPI</name>
<evidence type="ECO:0000256" key="1">
    <source>
        <dbReference type="SAM" id="MobiDB-lite"/>
    </source>
</evidence>
<proteinExistence type="predicted"/>
<protein>
    <recommendedName>
        <fullName evidence="4">Ubiquitin-like protease family profile domain-containing protein</fullName>
    </recommendedName>
</protein>
<keyword evidence="3" id="KW-1185">Reference proteome</keyword>
<evidence type="ECO:0000313" key="2">
    <source>
        <dbReference type="EMBL" id="KAK7259099.1"/>
    </source>
</evidence>
<gene>
    <name evidence="2" type="ORF">RIF29_24695</name>
</gene>
<evidence type="ECO:0008006" key="4">
    <source>
        <dbReference type="Google" id="ProtNLM"/>
    </source>
</evidence>
<evidence type="ECO:0000313" key="3">
    <source>
        <dbReference type="Proteomes" id="UP001372338"/>
    </source>
</evidence>